<feature type="transmembrane region" description="Helical" evidence="1">
    <location>
        <begin position="145"/>
        <end position="162"/>
    </location>
</feature>
<keyword evidence="2" id="KW-0732">Signal</keyword>
<feature type="transmembrane region" description="Helical" evidence="1">
    <location>
        <begin position="174"/>
        <end position="194"/>
    </location>
</feature>
<accession>A0A224XKK4</accession>
<dbReference type="EMBL" id="GFTR01003410">
    <property type="protein sequence ID" value="JAW13016.1"/>
    <property type="molecule type" value="Transcribed_RNA"/>
</dbReference>
<evidence type="ECO:0000313" key="3">
    <source>
        <dbReference type="EMBL" id="JAW13016.1"/>
    </source>
</evidence>
<sequence length="203" mass="22364">MGFLVMLSILITAFNISAFSTLCPKWHFSSFFIDVSPVQVADDSFSGDSNFLTLGDFIGLVDFSISVFLVELSICLLILLFSSSNCFGENDELFSLKLSIHSIFLSVFFISNPTTFSSPFSFFSGKLLLIRGFKSSKFIELLGEFFLFNELIGSLFSLTSLFDGLSNFKSTEDFLAVSLLLFLISSDLGILSAISSKLSLLVL</sequence>
<organism evidence="3">
    <name type="scientific">Panstrongylus lignarius</name>
    <dbReference type="NCBI Taxonomy" id="156445"/>
    <lineage>
        <taxon>Eukaryota</taxon>
        <taxon>Metazoa</taxon>
        <taxon>Ecdysozoa</taxon>
        <taxon>Arthropoda</taxon>
        <taxon>Hexapoda</taxon>
        <taxon>Insecta</taxon>
        <taxon>Pterygota</taxon>
        <taxon>Neoptera</taxon>
        <taxon>Paraneoptera</taxon>
        <taxon>Hemiptera</taxon>
        <taxon>Heteroptera</taxon>
        <taxon>Panheteroptera</taxon>
        <taxon>Cimicomorpha</taxon>
        <taxon>Reduviidae</taxon>
        <taxon>Triatominae</taxon>
        <taxon>Panstrongylus</taxon>
    </lineage>
</organism>
<evidence type="ECO:0000256" key="1">
    <source>
        <dbReference type="SAM" id="Phobius"/>
    </source>
</evidence>
<reference evidence="3" key="1">
    <citation type="journal article" date="2018" name="PLoS Negl. Trop. Dis.">
        <title>An insight into the salivary gland and fat body transcriptome of Panstrongylus lignarius (Hemiptera: Heteroptera), the main vector of Chagas disease in Peru.</title>
        <authorList>
            <person name="Nevoa J.C."/>
            <person name="Mendes M.T."/>
            <person name="da Silva M.V."/>
            <person name="Soares S.C."/>
            <person name="Oliveira C.J.F."/>
            <person name="Ribeiro J.M.C."/>
        </authorList>
    </citation>
    <scope>NUCLEOTIDE SEQUENCE</scope>
</reference>
<evidence type="ECO:0000256" key="2">
    <source>
        <dbReference type="SAM" id="SignalP"/>
    </source>
</evidence>
<dbReference type="AlphaFoldDB" id="A0A224XKK4"/>
<protein>
    <recommendedName>
        <fullName evidence="4">Secreted protein</fullName>
    </recommendedName>
</protein>
<name>A0A224XKK4_9HEMI</name>
<evidence type="ECO:0008006" key="4">
    <source>
        <dbReference type="Google" id="ProtNLM"/>
    </source>
</evidence>
<keyword evidence="1" id="KW-1133">Transmembrane helix</keyword>
<keyword evidence="1" id="KW-0472">Membrane</keyword>
<feature type="signal peptide" evidence="2">
    <location>
        <begin position="1"/>
        <end position="18"/>
    </location>
</feature>
<feature type="chain" id="PRO_5012307681" description="Secreted protein" evidence="2">
    <location>
        <begin position="19"/>
        <end position="203"/>
    </location>
</feature>
<keyword evidence="1" id="KW-0812">Transmembrane</keyword>
<proteinExistence type="predicted"/>
<feature type="transmembrane region" description="Helical" evidence="1">
    <location>
        <begin position="57"/>
        <end position="81"/>
    </location>
</feature>